<gene>
    <name evidence="1" type="ORF">Daura_20515</name>
</gene>
<keyword evidence="2" id="KW-1185">Reference proteome</keyword>
<sequence length="221" mass="24251">MSRQDNIEAPAPFRLAADEHGLGAVLRMMQSTSVIDSIRGKFLVIGVHEQGAVIGFANDPEPFAFRFDTVETFIHQAVAKYVNGGYLYTDTTCWLTLSDGRSYRVKGRSGGSERHIVEDFRDVADRRIAMIQFPRAQASLRAGKTVQFGRIAAGPDGLSVPKLFGRTKTLAWAGIDKLELKSGYVRIKAKDRRRAWTAEPIETVPNVTTLASLIHAASSAA</sequence>
<dbReference type="RefSeq" id="WP_156089787.1">
    <property type="nucleotide sequence ID" value="NZ_CP073767.1"/>
</dbReference>
<proteinExistence type="predicted"/>
<reference evidence="1" key="1">
    <citation type="submission" date="2021-04" db="EMBL/GenBank/DDBJ databases">
        <title>Dactylosporangium aurantiacum NRRL B-8018 full assembly.</title>
        <authorList>
            <person name="Hartkoorn R.C."/>
            <person name="Beaudoing E."/>
            <person name="Hot D."/>
        </authorList>
    </citation>
    <scope>NUCLEOTIDE SEQUENCE</scope>
    <source>
        <strain evidence="1">NRRL B-8018</strain>
    </source>
</reference>
<dbReference type="KEGG" id="daur:Daura_20515"/>
<accession>A0A9Q9ISU9</accession>
<dbReference type="EMBL" id="CP073767">
    <property type="protein sequence ID" value="UWZ58348.1"/>
    <property type="molecule type" value="Genomic_DNA"/>
</dbReference>
<dbReference type="Proteomes" id="UP001058003">
    <property type="component" value="Chromosome"/>
</dbReference>
<organism evidence="1 2">
    <name type="scientific">Dactylosporangium aurantiacum</name>
    <dbReference type="NCBI Taxonomy" id="35754"/>
    <lineage>
        <taxon>Bacteria</taxon>
        <taxon>Bacillati</taxon>
        <taxon>Actinomycetota</taxon>
        <taxon>Actinomycetes</taxon>
        <taxon>Micromonosporales</taxon>
        <taxon>Micromonosporaceae</taxon>
        <taxon>Dactylosporangium</taxon>
    </lineage>
</organism>
<evidence type="ECO:0000313" key="1">
    <source>
        <dbReference type="EMBL" id="UWZ58348.1"/>
    </source>
</evidence>
<dbReference type="AlphaFoldDB" id="A0A9Q9ISU9"/>
<protein>
    <submittedName>
        <fullName evidence="1">Uncharacterized protein</fullName>
    </submittedName>
</protein>
<evidence type="ECO:0000313" key="2">
    <source>
        <dbReference type="Proteomes" id="UP001058003"/>
    </source>
</evidence>
<name>A0A9Q9ISU9_9ACTN</name>
<dbReference type="Pfam" id="PF20226">
    <property type="entry name" value="DUF6585"/>
    <property type="match status" value="1"/>
</dbReference>
<dbReference type="InterPro" id="IPR046492">
    <property type="entry name" value="DUF6585"/>
</dbReference>
<dbReference type="OrthoDB" id="4832786at2"/>